<dbReference type="Proteomes" id="UP000741013">
    <property type="component" value="Unassembled WGS sequence"/>
</dbReference>
<dbReference type="RefSeq" id="WP_209666937.1">
    <property type="nucleotide sequence ID" value="NZ_JAGGMS010000001.1"/>
</dbReference>
<evidence type="ECO:0000313" key="1">
    <source>
        <dbReference type="EMBL" id="MBP2183835.1"/>
    </source>
</evidence>
<dbReference type="SUPFAM" id="SSF81901">
    <property type="entry name" value="HCP-like"/>
    <property type="match status" value="1"/>
</dbReference>
<sequence>MLAEVGAEYQGIKTTLSTLLSVGQDGLPEAFVAGARILLAEGNIGDALAWCTTAVEAGVDEAYVVGTEVLLRARMTERAHVWAATAADKNLPASLLLVGDAYARVRMDDLAFATYRQAAETGCHIAYKSGAELAARRGAADDLRGWYRQAVRHAVAPPLQRIVSLLVAEGFHDHAIAFVFETTDAADVAAIAPIIPSLIERDRIGSAVDRVVTATGWSESYVSMQLADVVIDAGETTVAAALYRAAAAGGYRPAYEAGGKALLKADRPLLAIELLTAGLQADVAGVESPLAIAYAATRQFDRALDLMDRQLQRGDPSAAAFVLATWTRAGTRSTTTASKFMKSPYVRPHSDIGADKGPGRPNAKNLSKAIGLLQRAVTLHDQASMIVLAQHLELADQYTEALAMLAKATVCGVPDAREHLEAQLEHCQVDAGMDIRKYGLTSESMPATEWTVHRFPAAKGILDAW</sequence>
<comment type="caution">
    <text evidence="1">The sequence shown here is derived from an EMBL/GenBank/DDBJ whole genome shotgun (WGS) entry which is preliminary data.</text>
</comment>
<reference evidence="1 2" key="1">
    <citation type="submission" date="2021-03" db="EMBL/GenBank/DDBJ databases">
        <title>Sequencing the genomes of 1000 actinobacteria strains.</title>
        <authorList>
            <person name="Klenk H.-P."/>
        </authorList>
    </citation>
    <scope>NUCLEOTIDE SEQUENCE [LARGE SCALE GENOMIC DNA]</scope>
    <source>
        <strain evidence="1 2">DSM 45510</strain>
    </source>
</reference>
<accession>A0ABS4PWP1</accession>
<name>A0ABS4PWP1_9PSEU</name>
<evidence type="ECO:0000313" key="2">
    <source>
        <dbReference type="Proteomes" id="UP000741013"/>
    </source>
</evidence>
<proteinExistence type="predicted"/>
<protein>
    <submittedName>
        <fullName evidence="1">Tetratricopeptide (TPR) repeat protein</fullName>
    </submittedName>
</protein>
<gene>
    <name evidence="1" type="ORF">JOM49_005361</name>
</gene>
<dbReference type="EMBL" id="JAGGMS010000001">
    <property type="protein sequence ID" value="MBP2183835.1"/>
    <property type="molecule type" value="Genomic_DNA"/>
</dbReference>
<dbReference type="InterPro" id="IPR011990">
    <property type="entry name" value="TPR-like_helical_dom_sf"/>
</dbReference>
<dbReference type="Gene3D" id="1.25.40.10">
    <property type="entry name" value="Tetratricopeptide repeat domain"/>
    <property type="match status" value="2"/>
</dbReference>
<keyword evidence="2" id="KW-1185">Reference proteome</keyword>
<organism evidence="1 2">
    <name type="scientific">Amycolatopsis magusensis</name>
    <dbReference type="NCBI Taxonomy" id="882444"/>
    <lineage>
        <taxon>Bacteria</taxon>
        <taxon>Bacillati</taxon>
        <taxon>Actinomycetota</taxon>
        <taxon>Actinomycetes</taxon>
        <taxon>Pseudonocardiales</taxon>
        <taxon>Pseudonocardiaceae</taxon>
        <taxon>Amycolatopsis</taxon>
    </lineage>
</organism>